<dbReference type="Proteomes" id="UP000248817">
    <property type="component" value="Unassembled WGS sequence"/>
</dbReference>
<accession>A0A2V5I581</accession>
<name>A0A2V5I581_9EURO</name>
<proteinExistence type="predicted"/>
<gene>
    <name evidence="1" type="ORF">BP00DRAFT_426692</name>
</gene>
<protein>
    <submittedName>
        <fullName evidence="1">Uncharacterized protein</fullName>
    </submittedName>
</protein>
<reference evidence="1 2" key="1">
    <citation type="submission" date="2018-02" db="EMBL/GenBank/DDBJ databases">
        <title>The genomes of Aspergillus section Nigri reveals drivers in fungal speciation.</title>
        <authorList>
            <consortium name="DOE Joint Genome Institute"/>
            <person name="Vesth T.C."/>
            <person name="Nybo J."/>
            <person name="Theobald S."/>
            <person name="Brandl J."/>
            <person name="Frisvad J.C."/>
            <person name="Nielsen K.F."/>
            <person name="Lyhne E.K."/>
            <person name="Kogle M.E."/>
            <person name="Kuo A."/>
            <person name="Riley R."/>
            <person name="Clum A."/>
            <person name="Nolan M."/>
            <person name="Lipzen A."/>
            <person name="Salamov A."/>
            <person name="Henrissat B."/>
            <person name="Wiebenga A."/>
            <person name="De vries R.P."/>
            <person name="Grigoriev I.V."/>
            <person name="Mortensen U.H."/>
            <person name="Andersen M.R."/>
            <person name="Baker S.E."/>
        </authorList>
    </citation>
    <scope>NUCLEOTIDE SEQUENCE [LARGE SCALE GENOMIC DNA]</scope>
    <source>
        <strain evidence="1 2">CBS 114.80</strain>
    </source>
</reference>
<dbReference type="AlphaFoldDB" id="A0A2V5I581"/>
<evidence type="ECO:0000313" key="1">
    <source>
        <dbReference type="EMBL" id="PYI30252.1"/>
    </source>
</evidence>
<sequence>MYHSYISWCLLSYASFSPSTVMLTHKDWVDQINTVRGRVQCMDSVLVFQTPFGSTCLSGFKSFDSTGSFA</sequence>
<keyword evidence="2" id="KW-1185">Reference proteome</keyword>
<organism evidence="1 2">
    <name type="scientific">Aspergillus indologenus CBS 114.80</name>
    <dbReference type="NCBI Taxonomy" id="1450541"/>
    <lineage>
        <taxon>Eukaryota</taxon>
        <taxon>Fungi</taxon>
        <taxon>Dikarya</taxon>
        <taxon>Ascomycota</taxon>
        <taxon>Pezizomycotina</taxon>
        <taxon>Eurotiomycetes</taxon>
        <taxon>Eurotiomycetidae</taxon>
        <taxon>Eurotiales</taxon>
        <taxon>Aspergillaceae</taxon>
        <taxon>Aspergillus</taxon>
        <taxon>Aspergillus subgen. Circumdati</taxon>
    </lineage>
</organism>
<dbReference type="EMBL" id="KZ825518">
    <property type="protein sequence ID" value="PYI30252.1"/>
    <property type="molecule type" value="Genomic_DNA"/>
</dbReference>
<evidence type="ECO:0000313" key="2">
    <source>
        <dbReference type="Proteomes" id="UP000248817"/>
    </source>
</evidence>